<feature type="binding site" evidence="8">
    <location>
        <position position="199"/>
    </location>
    <ligand>
        <name>substrate</name>
    </ligand>
</feature>
<dbReference type="SUPFAM" id="SSF103025">
    <property type="entry name" value="Folate-binding domain"/>
    <property type="match status" value="1"/>
</dbReference>
<dbReference type="GO" id="GO:0004047">
    <property type="term" value="F:aminomethyltransferase activity"/>
    <property type="evidence" value="ECO:0007669"/>
    <property type="project" value="UniProtKB-UniRule"/>
</dbReference>
<dbReference type="InterPro" id="IPR029043">
    <property type="entry name" value="GcvT/YgfZ_C"/>
</dbReference>
<sequence>MAAQALRRTPLYEEHKALGARLVDFAGWEMPVQYEGIKAEHEAVRTAAGLFDVSHMGEVVIRGPQAEEAVQRLVTRDVSRLSVGQAGYAAVCYESGGTVDDVLVYRTPDDFLVVVNASNREKDLAHFREHTGNLDAEIVDESDDWALLALQGPRAVELLQPFTETDLSAIKYYRYEVGEVEGAYAILSRTGYTGEDGFELFVRPNDAPGVWRRLIEAGAAPVGLGARDTLRLEAGMCLYGNELDAETTPLEAGIGFAVHLDKEQEFVGQEALRREKEEGFKKKLVAFKVEGRGIARHDYPIAVGGETVGSVTSGTLSPTLNEAIGLALVAPDVEDEFEVVIRNRPVAARTVPLPFYKREKK</sequence>
<evidence type="ECO:0000256" key="4">
    <source>
        <dbReference type="ARBA" id="ARBA00022679"/>
    </source>
</evidence>
<keyword evidence="3 7" id="KW-0032">Aminotransferase</keyword>
<dbReference type="InterPro" id="IPR006223">
    <property type="entry name" value="GcvT"/>
</dbReference>
<evidence type="ECO:0000259" key="9">
    <source>
        <dbReference type="Pfam" id="PF01571"/>
    </source>
</evidence>
<evidence type="ECO:0000256" key="2">
    <source>
        <dbReference type="ARBA" id="ARBA00012616"/>
    </source>
</evidence>
<comment type="similarity">
    <text evidence="1 7">Belongs to the GcvT family.</text>
</comment>
<evidence type="ECO:0000259" key="10">
    <source>
        <dbReference type="Pfam" id="PF08669"/>
    </source>
</evidence>
<dbReference type="Pfam" id="PF01571">
    <property type="entry name" value="GCV_T"/>
    <property type="match status" value="1"/>
</dbReference>
<dbReference type="InterPro" id="IPR022903">
    <property type="entry name" value="GcvT_bac"/>
</dbReference>
<dbReference type="NCBIfam" id="NF001567">
    <property type="entry name" value="PRK00389.1"/>
    <property type="match status" value="1"/>
</dbReference>
<dbReference type="GO" id="GO:0008168">
    <property type="term" value="F:methyltransferase activity"/>
    <property type="evidence" value="ECO:0007669"/>
    <property type="project" value="UniProtKB-KW"/>
</dbReference>
<comment type="subunit">
    <text evidence="7">The glycine cleavage system is composed of four proteins: P, T, L and H.</text>
</comment>
<dbReference type="NCBIfam" id="TIGR00528">
    <property type="entry name" value="gcvT"/>
    <property type="match status" value="1"/>
</dbReference>
<dbReference type="Gene3D" id="2.40.30.110">
    <property type="entry name" value="Aminomethyltransferase beta-barrel domains"/>
    <property type="match status" value="1"/>
</dbReference>
<dbReference type="Gene3D" id="3.30.1360.120">
    <property type="entry name" value="Probable tRNA modification gtpase trme, domain 1"/>
    <property type="match status" value="1"/>
</dbReference>
<evidence type="ECO:0000256" key="6">
    <source>
        <dbReference type="ARBA" id="ARBA00047665"/>
    </source>
</evidence>
<dbReference type="InterPro" id="IPR028896">
    <property type="entry name" value="GcvT/YgfZ/DmdA"/>
</dbReference>
<evidence type="ECO:0000313" key="11">
    <source>
        <dbReference type="EMBL" id="CAA9425601.1"/>
    </source>
</evidence>
<dbReference type="PIRSF" id="PIRSF006487">
    <property type="entry name" value="GcvT"/>
    <property type="match status" value="1"/>
</dbReference>
<dbReference type="PANTHER" id="PTHR43757">
    <property type="entry name" value="AMINOMETHYLTRANSFERASE"/>
    <property type="match status" value="1"/>
</dbReference>
<evidence type="ECO:0000256" key="5">
    <source>
        <dbReference type="ARBA" id="ARBA00031395"/>
    </source>
</evidence>
<evidence type="ECO:0000256" key="1">
    <source>
        <dbReference type="ARBA" id="ARBA00008609"/>
    </source>
</evidence>
<dbReference type="InterPro" id="IPR027266">
    <property type="entry name" value="TrmE/GcvT-like"/>
</dbReference>
<feature type="domain" description="GCVT N-terminal" evidence="9">
    <location>
        <begin position="11"/>
        <end position="262"/>
    </location>
</feature>
<dbReference type="FunFam" id="4.10.1250.10:FF:000001">
    <property type="entry name" value="Aminomethyltransferase"/>
    <property type="match status" value="1"/>
</dbReference>
<dbReference type="InterPro" id="IPR013977">
    <property type="entry name" value="GcvT_C"/>
</dbReference>
<dbReference type="Gene3D" id="4.10.1250.10">
    <property type="entry name" value="Aminomethyltransferase fragment"/>
    <property type="match status" value="1"/>
</dbReference>
<dbReference type="EMBL" id="CADCVB010000092">
    <property type="protein sequence ID" value="CAA9425601.1"/>
    <property type="molecule type" value="Genomic_DNA"/>
</dbReference>
<dbReference type="Pfam" id="PF08669">
    <property type="entry name" value="GCV_T_C"/>
    <property type="match status" value="1"/>
</dbReference>
<dbReference type="GO" id="GO:0019464">
    <property type="term" value="P:glycine decarboxylation via glycine cleavage system"/>
    <property type="evidence" value="ECO:0007669"/>
    <property type="project" value="UniProtKB-UniRule"/>
</dbReference>
<dbReference type="FunFam" id="3.30.70.1400:FF:000001">
    <property type="entry name" value="Aminomethyltransferase"/>
    <property type="match status" value="1"/>
</dbReference>
<reference evidence="11" key="1">
    <citation type="submission" date="2020-02" db="EMBL/GenBank/DDBJ databases">
        <authorList>
            <person name="Meier V. D."/>
        </authorList>
    </citation>
    <scope>NUCLEOTIDE SEQUENCE</scope>
    <source>
        <strain evidence="11">AVDCRST_MAG78</strain>
    </source>
</reference>
<dbReference type="AlphaFoldDB" id="A0A6J4Q1K4"/>
<evidence type="ECO:0000256" key="3">
    <source>
        <dbReference type="ARBA" id="ARBA00022576"/>
    </source>
</evidence>
<dbReference type="GO" id="GO:0005829">
    <property type="term" value="C:cytosol"/>
    <property type="evidence" value="ECO:0007669"/>
    <property type="project" value="TreeGrafter"/>
</dbReference>
<organism evidence="11">
    <name type="scientific">uncultured Rubrobacteraceae bacterium</name>
    <dbReference type="NCBI Taxonomy" id="349277"/>
    <lineage>
        <taxon>Bacteria</taxon>
        <taxon>Bacillati</taxon>
        <taxon>Actinomycetota</taxon>
        <taxon>Rubrobacteria</taxon>
        <taxon>Rubrobacterales</taxon>
        <taxon>Rubrobacteraceae</taxon>
        <taxon>environmental samples</taxon>
    </lineage>
</organism>
<dbReference type="HAMAP" id="MF_00259">
    <property type="entry name" value="GcvT"/>
    <property type="match status" value="1"/>
</dbReference>
<comment type="function">
    <text evidence="7">The glycine cleavage system catalyzes the degradation of glycine.</text>
</comment>
<feature type="domain" description="Aminomethyltransferase C-terminal" evidence="10">
    <location>
        <begin position="282"/>
        <end position="357"/>
    </location>
</feature>
<name>A0A6J4Q1K4_9ACTN</name>
<dbReference type="PANTHER" id="PTHR43757:SF2">
    <property type="entry name" value="AMINOMETHYLTRANSFERASE, MITOCHONDRIAL"/>
    <property type="match status" value="1"/>
</dbReference>
<dbReference type="GO" id="GO:0008483">
    <property type="term" value="F:transaminase activity"/>
    <property type="evidence" value="ECO:0007669"/>
    <property type="project" value="UniProtKB-KW"/>
</dbReference>
<evidence type="ECO:0000256" key="8">
    <source>
        <dbReference type="PIRSR" id="PIRSR006487-1"/>
    </source>
</evidence>
<protein>
    <recommendedName>
        <fullName evidence="2 7">Aminomethyltransferase</fullName>
        <ecNumber evidence="2 7">2.1.2.10</ecNumber>
    </recommendedName>
    <alternativeName>
        <fullName evidence="5 7">Glycine cleavage system T protein</fullName>
    </alternativeName>
</protein>
<accession>A0A6J4Q1K4</accession>
<proteinExistence type="inferred from homology"/>
<evidence type="ECO:0000256" key="7">
    <source>
        <dbReference type="HAMAP-Rule" id="MF_00259"/>
    </source>
</evidence>
<dbReference type="GO" id="GO:0005960">
    <property type="term" value="C:glycine cleavage complex"/>
    <property type="evidence" value="ECO:0007669"/>
    <property type="project" value="InterPro"/>
</dbReference>
<keyword evidence="4 7" id="KW-0808">Transferase</keyword>
<dbReference type="GO" id="GO:0032259">
    <property type="term" value="P:methylation"/>
    <property type="evidence" value="ECO:0007669"/>
    <property type="project" value="UniProtKB-KW"/>
</dbReference>
<comment type="catalytic activity">
    <reaction evidence="6 7">
        <text>N(6)-[(R)-S(8)-aminomethyldihydrolipoyl]-L-lysyl-[protein] + (6S)-5,6,7,8-tetrahydrofolate = N(6)-[(R)-dihydrolipoyl]-L-lysyl-[protein] + (6R)-5,10-methylene-5,6,7,8-tetrahydrofolate + NH4(+)</text>
        <dbReference type="Rhea" id="RHEA:16945"/>
        <dbReference type="Rhea" id="RHEA-COMP:10475"/>
        <dbReference type="Rhea" id="RHEA-COMP:10492"/>
        <dbReference type="ChEBI" id="CHEBI:15636"/>
        <dbReference type="ChEBI" id="CHEBI:28938"/>
        <dbReference type="ChEBI" id="CHEBI:57453"/>
        <dbReference type="ChEBI" id="CHEBI:83100"/>
        <dbReference type="ChEBI" id="CHEBI:83143"/>
        <dbReference type="EC" id="2.1.2.10"/>
    </reaction>
</comment>
<dbReference type="FunFam" id="2.40.30.110:FF:000003">
    <property type="entry name" value="Aminomethyltransferase"/>
    <property type="match status" value="1"/>
</dbReference>
<gene>
    <name evidence="7" type="primary">gcvT</name>
    <name evidence="11" type="ORF">AVDCRST_MAG78-1344</name>
</gene>
<keyword evidence="11" id="KW-0489">Methyltransferase</keyword>
<dbReference type="SUPFAM" id="SSF101790">
    <property type="entry name" value="Aminomethyltransferase beta-barrel domain"/>
    <property type="match status" value="1"/>
</dbReference>
<dbReference type="InterPro" id="IPR006222">
    <property type="entry name" value="GCVT_N"/>
</dbReference>
<dbReference type="EC" id="2.1.2.10" evidence="2 7"/>
<dbReference type="Gene3D" id="3.30.70.1400">
    <property type="entry name" value="Aminomethyltransferase beta-barrel domains"/>
    <property type="match status" value="1"/>
</dbReference>